<evidence type="ECO:0000256" key="1">
    <source>
        <dbReference type="SAM" id="Phobius"/>
    </source>
</evidence>
<proteinExistence type="predicted"/>
<comment type="caution">
    <text evidence="2">The sequence shown here is derived from an EMBL/GenBank/DDBJ whole genome shotgun (WGS) entry which is preliminary data.</text>
</comment>
<dbReference type="EMBL" id="CAJOBC010004873">
    <property type="protein sequence ID" value="CAF3843645.1"/>
    <property type="molecule type" value="Genomic_DNA"/>
</dbReference>
<dbReference type="EMBL" id="CAJNOQ010004873">
    <property type="protein sequence ID" value="CAF1077301.1"/>
    <property type="molecule type" value="Genomic_DNA"/>
</dbReference>
<feature type="transmembrane region" description="Helical" evidence="1">
    <location>
        <begin position="114"/>
        <end position="134"/>
    </location>
</feature>
<keyword evidence="1" id="KW-0812">Transmembrane</keyword>
<evidence type="ECO:0000313" key="3">
    <source>
        <dbReference type="EMBL" id="CAF3843645.1"/>
    </source>
</evidence>
<evidence type="ECO:0008006" key="5">
    <source>
        <dbReference type="Google" id="ProtNLM"/>
    </source>
</evidence>
<dbReference type="AlphaFoldDB" id="A0A814MCD1"/>
<accession>A0A814MCD1</accession>
<dbReference type="Proteomes" id="UP000681722">
    <property type="component" value="Unassembled WGS sequence"/>
</dbReference>
<keyword evidence="1" id="KW-0472">Membrane</keyword>
<keyword evidence="1" id="KW-1133">Transmembrane helix</keyword>
<evidence type="ECO:0000313" key="4">
    <source>
        <dbReference type="Proteomes" id="UP000663829"/>
    </source>
</evidence>
<reference evidence="2" key="1">
    <citation type="submission" date="2021-02" db="EMBL/GenBank/DDBJ databases">
        <authorList>
            <person name="Nowell W R."/>
        </authorList>
    </citation>
    <scope>NUCLEOTIDE SEQUENCE</scope>
</reference>
<protein>
    <recommendedName>
        <fullName evidence="5">Transmembrane protein</fullName>
    </recommendedName>
</protein>
<name>A0A814MCD1_9BILA</name>
<keyword evidence="4" id="KW-1185">Reference proteome</keyword>
<gene>
    <name evidence="2" type="ORF">GPM918_LOCUS17589</name>
    <name evidence="3" type="ORF">SRO942_LOCUS17586</name>
</gene>
<evidence type="ECO:0000313" key="2">
    <source>
        <dbReference type="EMBL" id="CAF1077301.1"/>
    </source>
</evidence>
<sequence>MDNCFRLQYQIKNLHLMLLSSLYRTCSPWRPSHSRPVYRPTHAPFSHHHQHHYHHHFPWLFGQHHSHKNHSSVIINSLLLSSFRLTTPRMLVSSSTRGSPLSLRKTTPMPYRTFFWHNYYTFAIAIAVAVMSILCCLKEFCASSTSNKQNDQKQKVVISTIDDIKKEYQLPSYEDATKVHLYNSMPDVHKV</sequence>
<organism evidence="2 4">
    <name type="scientific">Didymodactylos carnosus</name>
    <dbReference type="NCBI Taxonomy" id="1234261"/>
    <lineage>
        <taxon>Eukaryota</taxon>
        <taxon>Metazoa</taxon>
        <taxon>Spiralia</taxon>
        <taxon>Gnathifera</taxon>
        <taxon>Rotifera</taxon>
        <taxon>Eurotatoria</taxon>
        <taxon>Bdelloidea</taxon>
        <taxon>Philodinida</taxon>
        <taxon>Philodinidae</taxon>
        <taxon>Didymodactylos</taxon>
    </lineage>
</organism>
<dbReference type="Proteomes" id="UP000663829">
    <property type="component" value="Unassembled WGS sequence"/>
</dbReference>